<feature type="compositionally biased region" description="Basic and acidic residues" evidence="1">
    <location>
        <begin position="127"/>
        <end position="179"/>
    </location>
</feature>
<dbReference type="EMBL" id="FMTS01000002">
    <property type="protein sequence ID" value="SCW55457.1"/>
    <property type="molecule type" value="Genomic_DNA"/>
</dbReference>
<organism evidence="3 4">
    <name type="scientific">Asticcacaulis taihuensis</name>
    <dbReference type="NCBI Taxonomy" id="260084"/>
    <lineage>
        <taxon>Bacteria</taxon>
        <taxon>Pseudomonadati</taxon>
        <taxon>Pseudomonadota</taxon>
        <taxon>Alphaproteobacteria</taxon>
        <taxon>Caulobacterales</taxon>
        <taxon>Caulobacteraceae</taxon>
        <taxon>Asticcacaulis</taxon>
    </lineage>
</organism>
<feature type="compositionally biased region" description="Basic and acidic residues" evidence="1">
    <location>
        <begin position="314"/>
        <end position="328"/>
    </location>
</feature>
<evidence type="ECO:0000313" key="4">
    <source>
        <dbReference type="Proteomes" id="UP000199150"/>
    </source>
</evidence>
<gene>
    <name evidence="3" type="ORF">SAMN02927928_1863</name>
</gene>
<feature type="compositionally biased region" description="Basic residues" evidence="1">
    <location>
        <begin position="7"/>
        <end position="16"/>
    </location>
</feature>
<feature type="region of interest" description="Disordered" evidence="1">
    <location>
        <begin position="247"/>
        <end position="334"/>
    </location>
</feature>
<feature type="compositionally biased region" description="Low complexity" evidence="1">
    <location>
        <begin position="296"/>
        <end position="310"/>
    </location>
</feature>
<protein>
    <recommendedName>
        <fullName evidence="2">DUF4167 domain-containing protein</fullName>
    </recommendedName>
</protein>
<dbReference type="Pfam" id="PF13763">
    <property type="entry name" value="DUF4167"/>
    <property type="match status" value="1"/>
</dbReference>
<dbReference type="STRING" id="260084.SAMN02927928_1863"/>
<feature type="domain" description="DUF4167" evidence="2">
    <location>
        <begin position="9"/>
        <end position="84"/>
    </location>
</feature>
<feature type="region of interest" description="Disordered" evidence="1">
    <location>
        <begin position="1"/>
        <end position="42"/>
    </location>
</feature>
<dbReference type="RefSeq" id="WP_090646784.1">
    <property type="nucleotide sequence ID" value="NZ_FMTS01000002.1"/>
</dbReference>
<evidence type="ECO:0000259" key="2">
    <source>
        <dbReference type="Pfam" id="PF13763"/>
    </source>
</evidence>
<name>A0A1G4RFH5_9CAUL</name>
<evidence type="ECO:0000256" key="1">
    <source>
        <dbReference type="SAM" id="MobiDB-lite"/>
    </source>
</evidence>
<accession>A0A1G4RFH5</accession>
<feature type="compositionally biased region" description="Basic and acidic residues" evidence="1">
    <location>
        <begin position="196"/>
        <end position="217"/>
    </location>
</feature>
<keyword evidence="4" id="KW-1185">Reference proteome</keyword>
<feature type="region of interest" description="Disordered" evidence="1">
    <location>
        <begin position="84"/>
        <end position="226"/>
    </location>
</feature>
<proteinExistence type="predicted"/>
<reference evidence="4" key="1">
    <citation type="submission" date="2016-10" db="EMBL/GenBank/DDBJ databases">
        <authorList>
            <person name="Varghese N."/>
            <person name="Submissions S."/>
        </authorList>
    </citation>
    <scope>NUCLEOTIDE SEQUENCE [LARGE SCALE GENOMIC DNA]</scope>
    <source>
        <strain evidence="4">CGMCC 1.3431</strain>
    </source>
</reference>
<sequence>MKDFRGMKRQRSRNRKPAGNSNNPNRAYESNGPEGTKARGNAQTIYEKYQQLARDANSAGDRVLAENHLQHAEHYFRMIRQMQPTRPVSEFVQRDPFSSGFDDDYEDVEVEATDTESDASGDEQPSDEPRYENRERDNRNNRDNGDRNRDRNNRDRDRGDRNFKDRDRGERNNEQRSFEPRNNNQPRDSEPQYDENGNRRETRRERYERRRQQRFAEQEANMNAPVNVSAPAAEYTAPAFIASTQPLGARPAAQADLGFEAPAAEAPPKQKRERPERKPRAEASDDVSQLPAFLHRPAPVTGAPVAGDAPAPEPEAKPKRTRKKKEDASASEEA</sequence>
<dbReference type="AlphaFoldDB" id="A0A1G4RFH5"/>
<feature type="compositionally biased region" description="Basic and acidic residues" evidence="1">
    <location>
        <begin position="268"/>
        <end position="283"/>
    </location>
</feature>
<dbReference type="Proteomes" id="UP000199150">
    <property type="component" value="Unassembled WGS sequence"/>
</dbReference>
<dbReference type="OrthoDB" id="9816310at2"/>
<feature type="compositionally biased region" description="Acidic residues" evidence="1">
    <location>
        <begin position="101"/>
        <end position="126"/>
    </location>
</feature>
<evidence type="ECO:0000313" key="3">
    <source>
        <dbReference type="EMBL" id="SCW55457.1"/>
    </source>
</evidence>
<dbReference type="InterPro" id="IPR025430">
    <property type="entry name" value="DUF4167"/>
</dbReference>